<dbReference type="STRING" id="37546.A0A1B0FBY0"/>
<dbReference type="Proteomes" id="UP000092444">
    <property type="component" value="Unassembled WGS sequence"/>
</dbReference>
<organism evidence="2 3">
    <name type="scientific">Glossina morsitans morsitans</name>
    <name type="common">Savannah tsetse fly</name>
    <dbReference type="NCBI Taxonomy" id="37546"/>
    <lineage>
        <taxon>Eukaryota</taxon>
        <taxon>Metazoa</taxon>
        <taxon>Ecdysozoa</taxon>
        <taxon>Arthropoda</taxon>
        <taxon>Hexapoda</taxon>
        <taxon>Insecta</taxon>
        <taxon>Pterygota</taxon>
        <taxon>Neoptera</taxon>
        <taxon>Endopterygota</taxon>
        <taxon>Diptera</taxon>
        <taxon>Brachycera</taxon>
        <taxon>Muscomorpha</taxon>
        <taxon>Hippoboscoidea</taxon>
        <taxon>Glossinidae</taxon>
        <taxon>Glossina</taxon>
    </lineage>
</organism>
<name>A0A1B0FBY0_GLOMM</name>
<feature type="transmembrane region" description="Helical" evidence="1">
    <location>
        <begin position="24"/>
        <end position="42"/>
    </location>
</feature>
<reference evidence="2" key="1">
    <citation type="submission" date="2020-05" db="UniProtKB">
        <authorList>
            <consortium name="EnsemblMetazoa"/>
        </authorList>
    </citation>
    <scope>IDENTIFICATION</scope>
    <source>
        <strain evidence="2">Yale</strain>
    </source>
</reference>
<keyword evidence="1" id="KW-0812">Transmembrane</keyword>
<accession>A0A1B0FBY0</accession>
<evidence type="ECO:0008006" key="4">
    <source>
        <dbReference type="Google" id="ProtNLM"/>
    </source>
</evidence>
<evidence type="ECO:0000313" key="2">
    <source>
        <dbReference type="EnsemblMetazoa" id="GMOY001053-PA"/>
    </source>
</evidence>
<dbReference type="AlphaFoldDB" id="A0A1B0FBY0"/>
<proteinExistence type="predicted"/>
<keyword evidence="1" id="KW-1133">Transmembrane helix</keyword>
<keyword evidence="3" id="KW-1185">Reference proteome</keyword>
<protein>
    <recommendedName>
        <fullName evidence="4">NADH:ubiquinone reductase (H(+)-translocating)</fullName>
    </recommendedName>
</protein>
<sequence length="83" mass="9444">MNCFFILVLIFVFSIILLIISPKLIRILLGLGLVSYCLVIYFQNVKSFNARILTALSNQIGNVALLLELLQYQVMGDETIFFI</sequence>
<evidence type="ECO:0000313" key="3">
    <source>
        <dbReference type="Proteomes" id="UP000092444"/>
    </source>
</evidence>
<dbReference type="EnsemblMetazoa" id="GMOY001053-RA">
    <property type="protein sequence ID" value="GMOY001053-PA"/>
    <property type="gene ID" value="GMOY001053"/>
</dbReference>
<dbReference type="VEuPathDB" id="VectorBase:GMOY001053"/>
<dbReference type="EMBL" id="CCAG010020152">
    <property type="status" value="NOT_ANNOTATED_CDS"/>
    <property type="molecule type" value="Genomic_DNA"/>
</dbReference>
<keyword evidence="1" id="KW-0472">Membrane</keyword>
<evidence type="ECO:0000256" key="1">
    <source>
        <dbReference type="SAM" id="Phobius"/>
    </source>
</evidence>